<name>Q7M1X3_CUCSA</name>
<sequence>AIVTYDRRSLIIDGPQKLLISAAILLAEHGYLEEWSK</sequence>
<keyword id="KW-0903">Direct protein sequencing</keyword>
<dbReference type="PIR" id="S50905">
    <property type="entry name" value="S50905"/>
</dbReference>
<proteinExistence type="evidence at protein level"/>
<feature type="non-terminal residue" evidence="1">
    <location>
        <position position="37"/>
    </location>
</feature>
<feature type="non-terminal residue" evidence="1">
    <location>
        <position position="1"/>
    </location>
</feature>
<dbReference type="AlphaFoldDB" id="Q7M1X3"/>
<evidence type="ECO:0000313" key="1">
    <source>
        <dbReference type="PIR" id="S50905"/>
    </source>
</evidence>
<reference evidence="1" key="1">
    <citation type="journal article" date="1994" name="Eur. J. Biochem.">
        <title>Evidence for domain structures of the trifunctional protein and the tetrafunctional protein acting in glyoxysomal fatty acid beta-oxidation.</title>
        <authorList>
            <person name="Guhnemann-Schafer K."/>
            <person name="Engeland K."/>
            <person name="Linder D."/>
            <person name="Kindl H."/>
        </authorList>
    </citation>
    <scope>PROTEIN SEQUENCE</scope>
</reference>
<protein>
    <submittedName>
        <fullName evidence="1">Fatty acid beta-oxidation multifunctional protein II, glyoxysomal</fullName>
    </submittedName>
</protein>
<organism evidence="1">
    <name type="scientific">Cucumis sativus</name>
    <name type="common">Cucumber</name>
    <dbReference type="NCBI Taxonomy" id="3659"/>
    <lineage>
        <taxon>Eukaryota</taxon>
        <taxon>Viridiplantae</taxon>
        <taxon>Streptophyta</taxon>
        <taxon>Embryophyta</taxon>
        <taxon>Tracheophyta</taxon>
        <taxon>Spermatophyta</taxon>
        <taxon>Magnoliopsida</taxon>
        <taxon>eudicotyledons</taxon>
        <taxon>Gunneridae</taxon>
        <taxon>Pentapetalae</taxon>
        <taxon>rosids</taxon>
        <taxon>fabids</taxon>
        <taxon>Cucurbitales</taxon>
        <taxon>Cucurbitaceae</taxon>
        <taxon>Benincaseae</taxon>
        <taxon>Cucumis</taxon>
    </lineage>
</organism>
<accession>Q7M1X3</accession>